<organism evidence="1">
    <name type="scientific">bioreactor metagenome</name>
    <dbReference type="NCBI Taxonomy" id="1076179"/>
    <lineage>
        <taxon>unclassified sequences</taxon>
        <taxon>metagenomes</taxon>
        <taxon>ecological metagenomes</taxon>
    </lineage>
</organism>
<comment type="caution">
    <text evidence="1">The sequence shown here is derived from an EMBL/GenBank/DDBJ whole genome shotgun (WGS) entry which is preliminary data.</text>
</comment>
<dbReference type="EMBL" id="VSSQ01056128">
    <property type="protein sequence ID" value="MPN09988.1"/>
    <property type="molecule type" value="Genomic_DNA"/>
</dbReference>
<reference evidence="1" key="1">
    <citation type="submission" date="2019-08" db="EMBL/GenBank/DDBJ databases">
        <authorList>
            <person name="Kucharzyk K."/>
            <person name="Murdoch R.W."/>
            <person name="Higgins S."/>
            <person name="Loffler F."/>
        </authorList>
    </citation>
    <scope>NUCLEOTIDE SEQUENCE</scope>
</reference>
<gene>
    <name evidence="1" type="ORF">SDC9_157281</name>
</gene>
<dbReference type="AlphaFoldDB" id="A0A645F6J2"/>
<evidence type="ECO:0000313" key="1">
    <source>
        <dbReference type="EMBL" id="MPN09988.1"/>
    </source>
</evidence>
<accession>A0A645F6J2</accession>
<name>A0A645F6J2_9ZZZZ</name>
<sequence>MAEELTDPSGFRGSCQSIQRTGERVLSFYTGCPGDHPAGDLATIFTAFAHFIIGQPTCAAGSTSITCGQHGRHAGGHGLAAAWATLGRNHLDTFSLYQWNRLSH</sequence>
<protein>
    <submittedName>
        <fullName evidence="1">Uncharacterized protein</fullName>
    </submittedName>
</protein>
<proteinExistence type="predicted"/>